<evidence type="ECO:0000313" key="1">
    <source>
        <dbReference type="EMBL" id="KAF9058842.1"/>
    </source>
</evidence>
<accession>A0A9P5P9R3</accession>
<protein>
    <submittedName>
        <fullName evidence="1">Uncharacterized protein</fullName>
    </submittedName>
</protein>
<dbReference type="EMBL" id="JADNRY010000345">
    <property type="protein sequence ID" value="KAF9058842.1"/>
    <property type="molecule type" value="Genomic_DNA"/>
</dbReference>
<dbReference type="AlphaFoldDB" id="A0A9P5P9R3"/>
<sequence>MASSFAEQTILQNCMQPARIALQNLITELDELVAVGLLTETPRSGGLKVLVYINKFHATSKSQNPKSSSQKSLITFFFQSSMTTWIAVFMSTMSHIAPLAPAPRDISPPDFSWSQVPHHRGSV</sequence>
<name>A0A9P5P9R3_9AGAR</name>
<dbReference type="Proteomes" id="UP000772434">
    <property type="component" value="Unassembled WGS sequence"/>
</dbReference>
<proteinExistence type="predicted"/>
<reference evidence="1" key="1">
    <citation type="submission" date="2020-11" db="EMBL/GenBank/DDBJ databases">
        <authorList>
            <consortium name="DOE Joint Genome Institute"/>
            <person name="Ahrendt S."/>
            <person name="Riley R."/>
            <person name="Andreopoulos W."/>
            <person name="Labutti K."/>
            <person name="Pangilinan J."/>
            <person name="Ruiz-Duenas F.J."/>
            <person name="Barrasa J.M."/>
            <person name="Sanchez-Garcia M."/>
            <person name="Camarero S."/>
            <person name="Miyauchi S."/>
            <person name="Serrano A."/>
            <person name="Linde D."/>
            <person name="Babiker R."/>
            <person name="Drula E."/>
            <person name="Ayuso-Fernandez I."/>
            <person name="Pacheco R."/>
            <person name="Padilla G."/>
            <person name="Ferreira P."/>
            <person name="Barriuso J."/>
            <person name="Kellner H."/>
            <person name="Castanera R."/>
            <person name="Alfaro M."/>
            <person name="Ramirez L."/>
            <person name="Pisabarro A.G."/>
            <person name="Kuo A."/>
            <person name="Tritt A."/>
            <person name="Lipzen A."/>
            <person name="He G."/>
            <person name="Yan M."/>
            <person name="Ng V."/>
            <person name="Cullen D."/>
            <person name="Martin F."/>
            <person name="Rosso M.-N."/>
            <person name="Henrissat B."/>
            <person name="Hibbett D."/>
            <person name="Martinez A.T."/>
            <person name="Grigoriev I.V."/>
        </authorList>
    </citation>
    <scope>NUCLEOTIDE SEQUENCE</scope>
    <source>
        <strain evidence="1">AH 40177</strain>
    </source>
</reference>
<gene>
    <name evidence="1" type="ORF">BDP27DRAFT_1432206</name>
</gene>
<dbReference type="OrthoDB" id="107110at2759"/>
<keyword evidence="2" id="KW-1185">Reference proteome</keyword>
<comment type="caution">
    <text evidence="1">The sequence shown here is derived from an EMBL/GenBank/DDBJ whole genome shotgun (WGS) entry which is preliminary data.</text>
</comment>
<evidence type="ECO:0000313" key="2">
    <source>
        <dbReference type="Proteomes" id="UP000772434"/>
    </source>
</evidence>
<organism evidence="1 2">
    <name type="scientific">Rhodocollybia butyracea</name>
    <dbReference type="NCBI Taxonomy" id="206335"/>
    <lineage>
        <taxon>Eukaryota</taxon>
        <taxon>Fungi</taxon>
        <taxon>Dikarya</taxon>
        <taxon>Basidiomycota</taxon>
        <taxon>Agaricomycotina</taxon>
        <taxon>Agaricomycetes</taxon>
        <taxon>Agaricomycetidae</taxon>
        <taxon>Agaricales</taxon>
        <taxon>Marasmiineae</taxon>
        <taxon>Omphalotaceae</taxon>
        <taxon>Rhodocollybia</taxon>
    </lineage>
</organism>